<gene>
    <name evidence="2" type="ORF">HanXRQr2_Chr16g0776611</name>
</gene>
<dbReference type="Gramene" id="mRNA:HanXRQr2_Chr16g0776611">
    <property type="protein sequence ID" value="CDS:HanXRQr2_Chr16g0776611.1"/>
    <property type="gene ID" value="HanXRQr2_Chr16g0776611"/>
</dbReference>
<feature type="region of interest" description="Disordered" evidence="1">
    <location>
        <begin position="71"/>
        <end position="102"/>
    </location>
</feature>
<dbReference type="AlphaFoldDB" id="A0A9K3H0C3"/>
<accession>A0A9K3H0C3</accession>
<sequence length="306" mass="34990">MCLRVSGITWGLILLGSLIDLVKKFGFLSFRNVRDVKRLEADMLDVWLGSYKLFVVRARFVDGVRMEGDTEVNKSKNKEGATSSKAAMEPPHEVHANPNMGGMASCGGNNGRSYRDMFLNKNNADTQQTVLKIDDNIEGFKDWHKVTLCARVKDFNMLSSLNSLLKKNWDSMVEIKYGGGFNVMLVFVTEEDCNSFMEKKDLWVDWFEIVEKWVGQMFKFERITWLKIYGIPICLALDQVYEAVGNRYGVVIQPASVSNDDKDLSYGYIGVLCSRQSRVDDRLTISWRGTSIKVWVNEDVREWVPD</sequence>
<reference evidence="2" key="1">
    <citation type="journal article" date="2017" name="Nature">
        <title>The sunflower genome provides insights into oil metabolism, flowering and Asterid evolution.</title>
        <authorList>
            <person name="Badouin H."/>
            <person name="Gouzy J."/>
            <person name="Grassa C.J."/>
            <person name="Murat F."/>
            <person name="Staton S.E."/>
            <person name="Cottret L."/>
            <person name="Lelandais-Briere C."/>
            <person name="Owens G.L."/>
            <person name="Carrere S."/>
            <person name="Mayjonade B."/>
            <person name="Legrand L."/>
            <person name="Gill N."/>
            <person name="Kane N.C."/>
            <person name="Bowers J.E."/>
            <person name="Hubner S."/>
            <person name="Bellec A."/>
            <person name="Berard A."/>
            <person name="Berges H."/>
            <person name="Blanchet N."/>
            <person name="Boniface M.C."/>
            <person name="Brunel D."/>
            <person name="Catrice O."/>
            <person name="Chaidir N."/>
            <person name="Claudel C."/>
            <person name="Donnadieu C."/>
            <person name="Faraut T."/>
            <person name="Fievet G."/>
            <person name="Helmstetter N."/>
            <person name="King M."/>
            <person name="Knapp S.J."/>
            <person name="Lai Z."/>
            <person name="Le Paslier M.C."/>
            <person name="Lippi Y."/>
            <person name="Lorenzon L."/>
            <person name="Mandel J.R."/>
            <person name="Marage G."/>
            <person name="Marchand G."/>
            <person name="Marquand E."/>
            <person name="Bret-Mestries E."/>
            <person name="Morien E."/>
            <person name="Nambeesan S."/>
            <person name="Nguyen T."/>
            <person name="Pegot-Espagnet P."/>
            <person name="Pouilly N."/>
            <person name="Raftis F."/>
            <person name="Sallet E."/>
            <person name="Schiex T."/>
            <person name="Thomas J."/>
            <person name="Vandecasteele C."/>
            <person name="Vares D."/>
            <person name="Vear F."/>
            <person name="Vautrin S."/>
            <person name="Crespi M."/>
            <person name="Mangin B."/>
            <person name="Burke J.M."/>
            <person name="Salse J."/>
            <person name="Munos S."/>
            <person name="Vincourt P."/>
            <person name="Rieseberg L.H."/>
            <person name="Langlade N.B."/>
        </authorList>
    </citation>
    <scope>NUCLEOTIDE SEQUENCE</scope>
    <source>
        <tissue evidence="2">Leaves</tissue>
    </source>
</reference>
<protein>
    <recommendedName>
        <fullName evidence="4">DUF4283 domain-containing protein</fullName>
    </recommendedName>
</protein>
<evidence type="ECO:0000256" key="1">
    <source>
        <dbReference type="SAM" id="MobiDB-lite"/>
    </source>
</evidence>
<evidence type="ECO:0008006" key="4">
    <source>
        <dbReference type="Google" id="ProtNLM"/>
    </source>
</evidence>
<reference evidence="2" key="2">
    <citation type="submission" date="2020-06" db="EMBL/GenBank/DDBJ databases">
        <title>Helianthus annuus Genome sequencing and assembly Release 2.</title>
        <authorList>
            <person name="Gouzy J."/>
            <person name="Langlade N."/>
            <person name="Munos S."/>
        </authorList>
    </citation>
    <scope>NUCLEOTIDE SEQUENCE</scope>
    <source>
        <tissue evidence="2">Leaves</tissue>
    </source>
</reference>
<name>A0A9K3H0C3_HELAN</name>
<evidence type="ECO:0000313" key="2">
    <source>
        <dbReference type="EMBL" id="KAF5762430.1"/>
    </source>
</evidence>
<dbReference type="Proteomes" id="UP000215914">
    <property type="component" value="Unassembled WGS sequence"/>
</dbReference>
<comment type="caution">
    <text evidence="2">The sequence shown here is derived from an EMBL/GenBank/DDBJ whole genome shotgun (WGS) entry which is preliminary data.</text>
</comment>
<proteinExistence type="predicted"/>
<dbReference type="EMBL" id="MNCJ02000331">
    <property type="protein sequence ID" value="KAF5762430.1"/>
    <property type="molecule type" value="Genomic_DNA"/>
</dbReference>
<keyword evidence="3" id="KW-1185">Reference proteome</keyword>
<evidence type="ECO:0000313" key="3">
    <source>
        <dbReference type="Proteomes" id="UP000215914"/>
    </source>
</evidence>
<organism evidence="2 3">
    <name type="scientific">Helianthus annuus</name>
    <name type="common">Common sunflower</name>
    <dbReference type="NCBI Taxonomy" id="4232"/>
    <lineage>
        <taxon>Eukaryota</taxon>
        <taxon>Viridiplantae</taxon>
        <taxon>Streptophyta</taxon>
        <taxon>Embryophyta</taxon>
        <taxon>Tracheophyta</taxon>
        <taxon>Spermatophyta</taxon>
        <taxon>Magnoliopsida</taxon>
        <taxon>eudicotyledons</taxon>
        <taxon>Gunneridae</taxon>
        <taxon>Pentapetalae</taxon>
        <taxon>asterids</taxon>
        <taxon>campanulids</taxon>
        <taxon>Asterales</taxon>
        <taxon>Asteraceae</taxon>
        <taxon>Asteroideae</taxon>
        <taxon>Heliantheae alliance</taxon>
        <taxon>Heliantheae</taxon>
        <taxon>Helianthus</taxon>
    </lineage>
</organism>